<feature type="coiled-coil region" evidence="1">
    <location>
        <begin position="25"/>
        <end position="52"/>
    </location>
</feature>
<sequence length="83" mass="9003">MPTGRAGWPVLYGVSMIVDPERHETAEIDATVRQLRARANQLRAEADLLAHAAALLAYKASSGEPPEPRYVQASDLDTTDGWG</sequence>
<accession>A0A542DNH3</accession>
<evidence type="ECO:0000256" key="1">
    <source>
        <dbReference type="SAM" id="Coils"/>
    </source>
</evidence>
<evidence type="ECO:0000256" key="2">
    <source>
        <dbReference type="SAM" id="MobiDB-lite"/>
    </source>
</evidence>
<dbReference type="AlphaFoldDB" id="A0A542DNH3"/>
<protein>
    <submittedName>
        <fullName evidence="3">Uncharacterized protein</fullName>
    </submittedName>
</protein>
<gene>
    <name evidence="3" type="ORF">FB471_4451</name>
</gene>
<comment type="caution">
    <text evidence="3">The sequence shown here is derived from an EMBL/GenBank/DDBJ whole genome shotgun (WGS) entry which is preliminary data.</text>
</comment>
<reference evidence="3 4" key="1">
    <citation type="submission" date="2019-06" db="EMBL/GenBank/DDBJ databases">
        <title>Sequencing the genomes of 1000 actinobacteria strains.</title>
        <authorList>
            <person name="Klenk H.-P."/>
        </authorList>
    </citation>
    <scope>NUCLEOTIDE SEQUENCE [LARGE SCALE GENOMIC DNA]</scope>
    <source>
        <strain evidence="3 4">DSM 45679</strain>
    </source>
</reference>
<feature type="region of interest" description="Disordered" evidence="2">
    <location>
        <begin position="62"/>
        <end position="83"/>
    </location>
</feature>
<proteinExistence type="predicted"/>
<keyword evidence="1" id="KW-0175">Coiled coil</keyword>
<evidence type="ECO:0000313" key="4">
    <source>
        <dbReference type="Proteomes" id="UP000320876"/>
    </source>
</evidence>
<organism evidence="3 4">
    <name type="scientific">Amycolatopsis cihanbeyliensis</name>
    <dbReference type="NCBI Taxonomy" id="1128664"/>
    <lineage>
        <taxon>Bacteria</taxon>
        <taxon>Bacillati</taxon>
        <taxon>Actinomycetota</taxon>
        <taxon>Actinomycetes</taxon>
        <taxon>Pseudonocardiales</taxon>
        <taxon>Pseudonocardiaceae</taxon>
        <taxon>Amycolatopsis</taxon>
    </lineage>
</organism>
<dbReference type="EMBL" id="VFML01000001">
    <property type="protein sequence ID" value="TQJ04648.1"/>
    <property type="molecule type" value="Genomic_DNA"/>
</dbReference>
<keyword evidence="4" id="KW-1185">Reference proteome</keyword>
<name>A0A542DNH3_AMYCI</name>
<dbReference type="Proteomes" id="UP000320876">
    <property type="component" value="Unassembled WGS sequence"/>
</dbReference>
<evidence type="ECO:0000313" key="3">
    <source>
        <dbReference type="EMBL" id="TQJ04648.1"/>
    </source>
</evidence>